<proteinExistence type="predicted"/>
<dbReference type="SUPFAM" id="SSF109854">
    <property type="entry name" value="DinB/YfiT-like putative metalloenzymes"/>
    <property type="match status" value="1"/>
</dbReference>
<protein>
    <recommendedName>
        <fullName evidence="1">DinB-like domain-containing protein</fullName>
    </recommendedName>
</protein>
<dbReference type="InterPro" id="IPR024775">
    <property type="entry name" value="DinB-like"/>
</dbReference>
<dbReference type="Pfam" id="PF12867">
    <property type="entry name" value="DinB_2"/>
    <property type="match status" value="1"/>
</dbReference>
<gene>
    <name evidence="2" type="ORF">BG258_10315</name>
</gene>
<accession>A0A1E4R717</accession>
<dbReference type="Proteomes" id="UP000094784">
    <property type="component" value="Unassembled WGS sequence"/>
</dbReference>
<dbReference type="InterPro" id="IPR034660">
    <property type="entry name" value="DinB/YfiT-like"/>
</dbReference>
<reference evidence="2 3" key="1">
    <citation type="submission" date="2016-09" db="EMBL/GenBank/DDBJ databases">
        <title>Draft genome sequence of the soil isolate, Lysinibacillus fusiformis M5, a potential hypoxanthine producer.</title>
        <authorList>
            <person name="Gallegos-Monterrosa R."/>
            <person name="Maroti G."/>
            <person name="Balint B."/>
            <person name="Kovacs A.T."/>
        </authorList>
    </citation>
    <scope>NUCLEOTIDE SEQUENCE [LARGE SCALE GENOMIC DNA]</scope>
    <source>
        <strain evidence="2 3">M5</strain>
    </source>
</reference>
<dbReference type="AlphaFoldDB" id="A0A1E4R717"/>
<organism evidence="2 3">
    <name type="scientific">Lysinibacillus fusiformis</name>
    <dbReference type="NCBI Taxonomy" id="28031"/>
    <lineage>
        <taxon>Bacteria</taxon>
        <taxon>Bacillati</taxon>
        <taxon>Bacillota</taxon>
        <taxon>Bacilli</taxon>
        <taxon>Bacillales</taxon>
        <taxon>Bacillaceae</taxon>
        <taxon>Lysinibacillus</taxon>
    </lineage>
</organism>
<dbReference type="RefSeq" id="WP_069481267.1">
    <property type="nucleotide sequence ID" value="NZ_KV766182.1"/>
</dbReference>
<dbReference type="Gene3D" id="1.20.120.450">
    <property type="entry name" value="dinb family like domain"/>
    <property type="match status" value="1"/>
</dbReference>
<name>A0A1E4R717_9BACI</name>
<evidence type="ECO:0000313" key="2">
    <source>
        <dbReference type="EMBL" id="ODV56265.1"/>
    </source>
</evidence>
<feature type="domain" description="DinB-like" evidence="1">
    <location>
        <begin position="11"/>
        <end position="144"/>
    </location>
</feature>
<comment type="caution">
    <text evidence="2">The sequence shown here is derived from an EMBL/GenBank/DDBJ whole genome shotgun (WGS) entry which is preliminary data.</text>
</comment>
<sequence>MNQRQENLFQQLQHYRSELLQILDQLTEEKANIIPTGFHNNIRWNMGHLYLDQYLWIEALTKDKHKELDNFTNWFGFGTSPDHFDEKTPSFDALKMLLAQQPEQLKEQYGDRLMEEFPPIEMGMQTIEQVLVRTIFHEGMHVQAILTIHRILNESLSEAFQSDRE</sequence>
<evidence type="ECO:0000259" key="1">
    <source>
        <dbReference type="Pfam" id="PF12867"/>
    </source>
</evidence>
<dbReference type="EMBL" id="MECQ01000001">
    <property type="protein sequence ID" value="ODV56265.1"/>
    <property type="molecule type" value="Genomic_DNA"/>
</dbReference>
<evidence type="ECO:0000313" key="3">
    <source>
        <dbReference type="Proteomes" id="UP000094784"/>
    </source>
</evidence>
<dbReference type="OrthoDB" id="4295522at2"/>